<dbReference type="Gene3D" id="2.130.10.10">
    <property type="entry name" value="YVTN repeat-like/Quinoprotein amine dehydrogenase"/>
    <property type="match status" value="1"/>
</dbReference>
<dbReference type="AlphaFoldDB" id="A0A974WK27"/>
<protein>
    <recommendedName>
        <fullName evidence="3">WD40 repeat domain-containing protein</fullName>
    </recommendedName>
</protein>
<evidence type="ECO:0000313" key="2">
    <source>
        <dbReference type="Proteomes" id="UP000662783"/>
    </source>
</evidence>
<dbReference type="RefSeq" id="WP_205723759.1">
    <property type="nucleotide sequence ID" value="NZ_CP070608.1"/>
</dbReference>
<evidence type="ECO:0000313" key="1">
    <source>
        <dbReference type="EMBL" id="QSE99248.1"/>
    </source>
</evidence>
<dbReference type="Proteomes" id="UP000662783">
    <property type="component" value="Chromosome"/>
</dbReference>
<keyword evidence="2" id="KW-1185">Reference proteome</keyword>
<dbReference type="InterPro" id="IPR036322">
    <property type="entry name" value="WD40_repeat_dom_sf"/>
</dbReference>
<dbReference type="EMBL" id="CP070608">
    <property type="protein sequence ID" value="QSE99248.1"/>
    <property type="molecule type" value="Genomic_DNA"/>
</dbReference>
<organism evidence="1 2">
    <name type="scientific">Fulvivirga lutea</name>
    <dbReference type="NCBI Taxonomy" id="2810512"/>
    <lineage>
        <taxon>Bacteria</taxon>
        <taxon>Pseudomonadati</taxon>
        <taxon>Bacteroidota</taxon>
        <taxon>Cytophagia</taxon>
        <taxon>Cytophagales</taxon>
        <taxon>Fulvivirgaceae</taxon>
        <taxon>Fulvivirga</taxon>
    </lineage>
</organism>
<dbReference type="InterPro" id="IPR015943">
    <property type="entry name" value="WD40/YVTN_repeat-like_dom_sf"/>
</dbReference>
<dbReference type="KEGG" id="fuv:JR347_09210"/>
<evidence type="ECO:0008006" key="3">
    <source>
        <dbReference type="Google" id="ProtNLM"/>
    </source>
</evidence>
<reference evidence="1" key="1">
    <citation type="submission" date="2021-02" db="EMBL/GenBank/DDBJ databases">
        <title>Fulvivirga sp. S481 isolated from sea water.</title>
        <authorList>
            <person name="Bae S.S."/>
            <person name="Baek K."/>
        </authorList>
    </citation>
    <scope>NUCLEOTIDE SEQUENCE</scope>
    <source>
        <strain evidence="1">S481</strain>
    </source>
</reference>
<gene>
    <name evidence="1" type="ORF">JR347_09210</name>
</gene>
<accession>A0A974WK27</accession>
<dbReference type="SUPFAM" id="SSF50978">
    <property type="entry name" value="WD40 repeat-like"/>
    <property type="match status" value="1"/>
</dbReference>
<proteinExistence type="predicted"/>
<name>A0A974WK27_9BACT</name>
<sequence>MKFNLVYLIFLFIYISACDDKKDASNLQQINPPFNGFNVKSNSVQIDPNIHQIARFENGVSLDIPANTFIKADGSAITNKVTIEIKSYNSVSEIIASGIPMTFNHNDEVFNFESAGMFDIRGTSDGEPIFIKEGSKLNIHYPSTANGDFDFFYFNEESTSDSIMAGQWKKLTDVQANINAVDTTKIIDNFNLKFASKEYPELAPLEDIKWKLATNYANPKSNENNWVLKENWSSLSISQPKYGFGKTLINEKIYSNNDSWFTNNIKTIKNGSFIIIPEETKINIWNRSGDFIRSIPKSESSYGGYYDNFEIWEDNYIVINGKNGLFLFNHIGEFICRFDFSYGYEIIPSYKRVISQINYDKSHIRIQGFDGKLIKDVYLNFDDSYDNRGIIENWLITPNQKLVTNSYDGIKIYNLDGNLFNERPGKYRNIESLSPDTLLIHELNGTLTLWDYMKDESINSKQKLIINTNYKERNENYYNSIKSVHGTNKLLVTEYTYEEEGRKNFNSRVWDFRSNTVKALPFVEMYSNYHSLPKNVIPGYSHPNSTFRLYDLSKEKNLLTIKNAGICLHCDVYDYSIKISPKKSYLLFEGNSQQKLYTLKGQMIRDLTMVDSLIFTSDFITDSTFYTLSKDGYFRLWSVEGNEIESKILGTYDNFYARKYANMIKVFEMDLEKSKYYNLNGQLLLSTSSLPIYEIYDSSQILYKGNDNNLVLKNLFELKSSIYQLELKKGEKIFNTYVYLDKNDLELINQYLPKKLANYNKEKKRKQQEANVYRSFEINKFGLYNWDRLIKEAGSLQFTANFEFDVPNDFNNISVFHVTYINGKSVIKYPVQDNIRFAYNPNVSNQLLAVLPDNKVAIFEETDFKNISTEQIKKDDTYTFKLRSINKPIKSILELDSVINIQL</sequence>